<evidence type="ECO:0000313" key="5">
    <source>
        <dbReference type="Proteomes" id="UP000238563"/>
    </source>
</evidence>
<dbReference type="InterPro" id="IPR047611">
    <property type="entry name" value="RepABC_RepC"/>
</dbReference>
<dbReference type="Pfam" id="PF03428">
    <property type="entry name" value="RP-C"/>
    <property type="match status" value="1"/>
</dbReference>
<protein>
    <submittedName>
        <fullName evidence="4">Transcriptional regulator</fullName>
    </submittedName>
</protein>
<organism evidence="4 5">
    <name type="scientific">Phyllobacterium myrsinacearum</name>
    <dbReference type="NCBI Taxonomy" id="28101"/>
    <lineage>
        <taxon>Bacteria</taxon>
        <taxon>Pseudomonadati</taxon>
        <taxon>Pseudomonadota</taxon>
        <taxon>Alphaproteobacteria</taxon>
        <taxon>Hyphomicrobiales</taxon>
        <taxon>Phyllobacteriaceae</taxon>
        <taxon>Phyllobacterium</taxon>
    </lineage>
</organism>
<dbReference type="InterPro" id="IPR021760">
    <property type="entry name" value="RepC_C"/>
</dbReference>
<evidence type="ECO:0000259" key="3">
    <source>
        <dbReference type="Pfam" id="PF11800"/>
    </source>
</evidence>
<reference evidence="4 5" key="1">
    <citation type="submission" date="2018-02" db="EMBL/GenBank/DDBJ databases">
        <title>The draft genome of Phyllobacterium myrsinacearum DSM5892.</title>
        <authorList>
            <person name="Li L."/>
            <person name="Liu L."/>
            <person name="Zhang X."/>
            <person name="Wang T."/>
        </authorList>
    </citation>
    <scope>NUCLEOTIDE SEQUENCE [LARGE SCALE GENOMIC DNA]</scope>
    <source>
        <strain evidence="4 5">DSM 5892</strain>
    </source>
</reference>
<gene>
    <name evidence="4" type="ORF">C5750_09800</name>
</gene>
<feature type="region of interest" description="Disordered" evidence="1">
    <location>
        <begin position="271"/>
        <end position="311"/>
    </location>
</feature>
<dbReference type="InterPro" id="IPR005090">
    <property type="entry name" value="RepC_N"/>
</dbReference>
<dbReference type="GO" id="GO:0006355">
    <property type="term" value="P:regulation of DNA-templated transcription"/>
    <property type="evidence" value="ECO:0007669"/>
    <property type="project" value="UniProtKB-ARBA"/>
</dbReference>
<accession>A0A2S9JQC4</accession>
<dbReference type="InterPro" id="IPR011991">
    <property type="entry name" value="ArsR-like_HTH"/>
</dbReference>
<evidence type="ECO:0000256" key="1">
    <source>
        <dbReference type="SAM" id="MobiDB-lite"/>
    </source>
</evidence>
<proteinExistence type="predicted"/>
<dbReference type="SUPFAM" id="SSF46785">
    <property type="entry name" value="Winged helix' DNA-binding domain"/>
    <property type="match status" value="1"/>
</dbReference>
<dbReference type="CDD" id="cd00090">
    <property type="entry name" value="HTH_ARSR"/>
    <property type="match status" value="1"/>
</dbReference>
<evidence type="ECO:0000259" key="2">
    <source>
        <dbReference type="Pfam" id="PF03428"/>
    </source>
</evidence>
<feature type="domain" description="Plasmid replication protein C N-terminal" evidence="2">
    <location>
        <begin position="13"/>
        <end position="191"/>
    </location>
</feature>
<dbReference type="Gene3D" id="1.10.10.10">
    <property type="entry name" value="Winged helix-like DNA-binding domain superfamily/Winged helix DNA-binding domain"/>
    <property type="match status" value="1"/>
</dbReference>
<feature type="domain" description="Plasmid replication protein C C-terminal" evidence="3">
    <location>
        <begin position="345"/>
        <end position="442"/>
    </location>
</feature>
<dbReference type="Proteomes" id="UP000238563">
    <property type="component" value="Unassembled WGS sequence"/>
</dbReference>
<dbReference type="NCBIfam" id="NF040974">
    <property type="entry name" value="RepABC_RepC"/>
    <property type="match status" value="1"/>
</dbReference>
<dbReference type="InterPro" id="IPR036388">
    <property type="entry name" value="WH-like_DNA-bd_sf"/>
</dbReference>
<dbReference type="EMBL" id="PVBT01000002">
    <property type="protein sequence ID" value="PRD55438.1"/>
    <property type="molecule type" value="Genomic_DNA"/>
</dbReference>
<keyword evidence="5" id="KW-1185">Reference proteome</keyword>
<dbReference type="InterPro" id="IPR036390">
    <property type="entry name" value="WH_DNA-bd_sf"/>
</dbReference>
<dbReference type="OrthoDB" id="7488837at2"/>
<name>A0A2S9JQC4_9HYPH</name>
<evidence type="ECO:0000313" key="4">
    <source>
        <dbReference type="EMBL" id="PRD55438.1"/>
    </source>
</evidence>
<dbReference type="AlphaFoldDB" id="A0A2S9JQC4"/>
<sequence>MTDRFATTPFGGRSLSHAMFAVQEKTARAREKLAGTDANHPEKWALLRELTQARAAFFLSDRTIAVLEALLSFYPETLLDGSAPLVVFPSNAELSMRTRGMSSATIRRHLAALVEAGLIIRRDSPNGKRYARRGEGGEIEHAFGFDLSPLALRADEIRDHAAAARDMERAIHRVRSEITIHLRDVSKTIDAGLSEERPGAWEAYADELAALSGRVSRHLPLETMKTRRDALADLRSRVEKAYLDTLSNEEMSGTDSSSERHIQNSNIDHHFERASEKSQKRTAAPETANNGNAEAEQNHKAEAGRSQAMSKMRQRLLNAKVKRAQLGDIRTGDLAAGPVKAAALPLGAVLEACPQIRDYARNDIEDWRDLMQTAGLVRSMLGISPDAWERARETMGDINASITIAAILERAGEIRSPGGYLRALTDRAEIGQYSVIPVIKALNGEGRL</sequence>
<dbReference type="Pfam" id="PF11800">
    <property type="entry name" value="RP-C_C"/>
    <property type="match status" value="1"/>
</dbReference>
<dbReference type="RefSeq" id="WP_105733667.1">
    <property type="nucleotide sequence ID" value="NZ_PVBT01000002.1"/>
</dbReference>
<dbReference type="NCBIfam" id="NF010396">
    <property type="entry name" value="PRK13824.1"/>
    <property type="match status" value="1"/>
</dbReference>
<comment type="caution">
    <text evidence="4">The sequence shown here is derived from an EMBL/GenBank/DDBJ whole genome shotgun (WGS) entry which is preliminary data.</text>
</comment>